<dbReference type="EMBL" id="LMWU01000055">
    <property type="protein sequence ID" value="KUN58845.1"/>
    <property type="molecule type" value="Genomic_DNA"/>
</dbReference>
<evidence type="ECO:0000313" key="2">
    <source>
        <dbReference type="Proteomes" id="UP000053669"/>
    </source>
</evidence>
<gene>
    <name evidence="1" type="ORF">AQJ46_41975</name>
</gene>
<evidence type="ECO:0000313" key="1">
    <source>
        <dbReference type="EMBL" id="KUN58845.1"/>
    </source>
</evidence>
<organism evidence="1 2">
    <name type="scientific">Streptomyces canus</name>
    <dbReference type="NCBI Taxonomy" id="58343"/>
    <lineage>
        <taxon>Bacteria</taxon>
        <taxon>Bacillati</taxon>
        <taxon>Actinomycetota</taxon>
        <taxon>Actinomycetes</taxon>
        <taxon>Kitasatosporales</taxon>
        <taxon>Streptomycetaceae</taxon>
        <taxon>Streptomyces</taxon>
        <taxon>Streptomyces aurantiacus group</taxon>
    </lineage>
</organism>
<reference evidence="1 2" key="1">
    <citation type="submission" date="2015-10" db="EMBL/GenBank/DDBJ databases">
        <title>Draft genome sequence of Streptomyces canus DSM 40017, type strain for the species Streptomyces canus.</title>
        <authorList>
            <person name="Ruckert C."/>
            <person name="Winkler A."/>
            <person name="Kalinowski J."/>
            <person name="Kampfer P."/>
            <person name="Glaeser S."/>
        </authorList>
    </citation>
    <scope>NUCLEOTIDE SEQUENCE [LARGE SCALE GENOMIC DNA]</scope>
    <source>
        <strain evidence="1 2">DSM 40017</strain>
    </source>
</reference>
<dbReference type="STRING" id="58343.AQJ46_41975"/>
<comment type="caution">
    <text evidence="1">The sequence shown here is derived from an EMBL/GenBank/DDBJ whole genome shotgun (WGS) entry which is preliminary data.</text>
</comment>
<protein>
    <submittedName>
        <fullName evidence="1">Uncharacterized protein</fullName>
    </submittedName>
</protein>
<sequence length="65" mass="7104">MAASVAATEPEHLKSLIISTAQDLWEDKDALSTFLNVVRRSEGSPGWLTLWNSPRSGPRKPPSTV</sequence>
<accession>A0A117QWX4</accession>
<proteinExistence type="predicted"/>
<name>A0A117QWX4_9ACTN</name>
<dbReference type="Proteomes" id="UP000053669">
    <property type="component" value="Unassembled WGS sequence"/>
</dbReference>
<dbReference type="AlphaFoldDB" id="A0A117QWX4"/>